<reference evidence="1 2" key="1">
    <citation type="submission" date="2017-08" db="EMBL/GenBank/DDBJ databases">
        <title>Acidophilic green algal genome provides insights into adaptation to an acidic environment.</title>
        <authorList>
            <person name="Hirooka S."/>
            <person name="Hirose Y."/>
            <person name="Kanesaki Y."/>
            <person name="Higuchi S."/>
            <person name="Fujiwara T."/>
            <person name="Onuma R."/>
            <person name="Era A."/>
            <person name="Ohbayashi R."/>
            <person name="Uzuka A."/>
            <person name="Nozaki H."/>
            <person name="Yoshikawa H."/>
            <person name="Miyagishima S.Y."/>
        </authorList>
    </citation>
    <scope>NUCLEOTIDE SEQUENCE [LARGE SCALE GENOMIC DNA]</scope>
    <source>
        <strain evidence="1 2">NIES-2499</strain>
    </source>
</reference>
<sequence>MRNAGLNFNLISFRIQSREFFKELAGLVSPARSFSAESFPAVQSGRPRLVVLGTGWAAARLLKDVDPKKYDLTVMSHYRRFLGYSHPIKPMKCNLPASSCHCSDCT</sequence>
<evidence type="ECO:0008006" key="3">
    <source>
        <dbReference type="Google" id="ProtNLM"/>
    </source>
</evidence>
<dbReference type="EMBL" id="BEGY01000027">
    <property type="protein sequence ID" value="GAX77754.1"/>
    <property type="molecule type" value="Genomic_DNA"/>
</dbReference>
<keyword evidence="2" id="KW-1185">Reference proteome</keyword>
<protein>
    <recommendedName>
        <fullName evidence="3">FAD/NAD(P)-binding domain-containing protein</fullName>
    </recommendedName>
</protein>
<dbReference type="AlphaFoldDB" id="A0A250X3U6"/>
<dbReference type="OrthoDB" id="3244603at2759"/>
<evidence type="ECO:0000313" key="1">
    <source>
        <dbReference type="EMBL" id="GAX77754.1"/>
    </source>
</evidence>
<gene>
    <name evidence="1" type="ORF">CEUSTIGMA_g5197.t1</name>
</gene>
<dbReference type="Proteomes" id="UP000232323">
    <property type="component" value="Unassembled WGS sequence"/>
</dbReference>
<dbReference type="Gene3D" id="3.50.50.100">
    <property type="match status" value="1"/>
</dbReference>
<accession>A0A250X3U6</accession>
<name>A0A250X3U6_9CHLO</name>
<organism evidence="1 2">
    <name type="scientific">Chlamydomonas eustigma</name>
    <dbReference type="NCBI Taxonomy" id="1157962"/>
    <lineage>
        <taxon>Eukaryota</taxon>
        <taxon>Viridiplantae</taxon>
        <taxon>Chlorophyta</taxon>
        <taxon>core chlorophytes</taxon>
        <taxon>Chlorophyceae</taxon>
        <taxon>CS clade</taxon>
        <taxon>Chlamydomonadales</taxon>
        <taxon>Chlamydomonadaceae</taxon>
        <taxon>Chlamydomonas</taxon>
    </lineage>
</organism>
<evidence type="ECO:0000313" key="2">
    <source>
        <dbReference type="Proteomes" id="UP000232323"/>
    </source>
</evidence>
<comment type="caution">
    <text evidence="1">The sequence shown here is derived from an EMBL/GenBank/DDBJ whole genome shotgun (WGS) entry which is preliminary data.</text>
</comment>
<proteinExistence type="predicted"/>